<evidence type="ECO:0000313" key="1">
    <source>
        <dbReference type="EMBL" id="OIJ11379.1"/>
    </source>
</evidence>
<name>A0A1S2LFS0_9BACI</name>
<dbReference type="AlphaFoldDB" id="A0A1S2LFS0"/>
<comment type="caution">
    <text evidence="1">The sequence shown here is derived from an EMBL/GenBank/DDBJ whole genome shotgun (WGS) entry which is preliminary data.</text>
</comment>
<gene>
    <name evidence="1" type="ORF">AWH56_15870</name>
</gene>
<protein>
    <submittedName>
        <fullName evidence="1">Uncharacterized protein</fullName>
    </submittedName>
</protein>
<dbReference type="EMBL" id="LQXD01000136">
    <property type="protein sequence ID" value="OIJ11379.1"/>
    <property type="molecule type" value="Genomic_DNA"/>
</dbReference>
<accession>A0A1S2LFS0</accession>
<reference evidence="1" key="1">
    <citation type="submission" date="2016-10" db="EMBL/GenBank/DDBJ databases">
        <title>Draft genome sequences of four alkaliphilic bacteria belonging to the Anaerobacillus genus.</title>
        <authorList>
            <person name="Bassil N.M."/>
            <person name="Lloyd J.R."/>
        </authorList>
    </citation>
    <scope>NUCLEOTIDE SEQUENCE [LARGE SCALE GENOMIC DNA]</scope>
    <source>
        <strain evidence="1">NB2006</strain>
    </source>
</reference>
<organism evidence="1">
    <name type="scientific">Anaerobacillus isosaccharinicus</name>
    <dbReference type="NCBI Taxonomy" id="1532552"/>
    <lineage>
        <taxon>Bacteria</taxon>
        <taxon>Bacillati</taxon>
        <taxon>Bacillota</taxon>
        <taxon>Bacilli</taxon>
        <taxon>Bacillales</taxon>
        <taxon>Bacillaceae</taxon>
        <taxon>Anaerobacillus</taxon>
    </lineage>
</organism>
<proteinExistence type="predicted"/>
<sequence length="75" mass="8472">MVIPFLLLKLKSLKIGKWAGFECSLIDSNNKTLIVSKLEESYSNLERLLQDNSIGEMNINLLIDLLEHEVHTTGS</sequence>